<sequence length="257" mass="28509">MNGIDLGTIFLVAFLGSIGHCIGMCGGFIMAYSAAKIDREWSKTHQSIAHLLYNIGRVASYMIIGAIFGLLGKVFSFSMASKGVLFLFIGILMVLMGLSLMGRLKFITYIESSGANSNIFRTIFKMLIHSRSLPSFFFLGMLNGFIPCGFVYFFAAFAAATASPIWGAIVMLVFGLATVPVLFTLGFFSGLMQKMRFRELAVKAAGILVILYGIFTGYKGYILIAHPETIKTKMMHMKQELGEELKERRKEKNLMKF</sequence>
<dbReference type="PANTHER" id="PTHR42208">
    <property type="entry name" value="HEAVY METAL TRANSPORTER-RELATED"/>
    <property type="match status" value="1"/>
</dbReference>
<protein>
    <recommendedName>
        <fullName evidence="2">Urease accessory protein UreH-like transmembrane domain-containing protein</fullName>
    </recommendedName>
</protein>
<dbReference type="PANTHER" id="PTHR42208:SF1">
    <property type="entry name" value="HEAVY METAL TRANSPORTER"/>
    <property type="match status" value="1"/>
</dbReference>
<dbReference type="InterPro" id="IPR036259">
    <property type="entry name" value="MFS_trans_sf"/>
</dbReference>
<keyword evidence="4" id="KW-1185">Reference proteome</keyword>
<evidence type="ECO:0000256" key="1">
    <source>
        <dbReference type="SAM" id="Phobius"/>
    </source>
</evidence>
<feature type="domain" description="Urease accessory protein UreH-like transmembrane" evidence="2">
    <location>
        <begin position="8"/>
        <end position="214"/>
    </location>
</feature>
<dbReference type="EMBL" id="AP027370">
    <property type="protein sequence ID" value="BDY11935.1"/>
    <property type="molecule type" value="Genomic_DNA"/>
</dbReference>
<dbReference type="Proteomes" id="UP001321445">
    <property type="component" value="Chromosome"/>
</dbReference>
<feature type="transmembrane region" description="Helical" evidence="1">
    <location>
        <begin position="6"/>
        <end position="30"/>
    </location>
</feature>
<dbReference type="SUPFAM" id="SSF103473">
    <property type="entry name" value="MFS general substrate transporter"/>
    <property type="match status" value="1"/>
</dbReference>
<evidence type="ECO:0000259" key="2">
    <source>
        <dbReference type="Pfam" id="PF13386"/>
    </source>
</evidence>
<feature type="transmembrane region" description="Helical" evidence="1">
    <location>
        <begin position="83"/>
        <end position="102"/>
    </location>
</feature>
<evidence type="ECO:0000313" key="3">
    <source>
        <dbReference type="EMBL" id="BDY11935.1"/>
    </source>
</evidence>
<dbReference type="InterPro" id="IPR039447">
    <property type="entry name" value="UreH-like_TM_dom"/>
</dbReference>
<dbReference type="RefSeq" id="WP_286337149.1">
    <property type="nucleotide sequence ID" value="NZ_AP027370.1"/>
</dbReference>
<gene>
    <name evidence="3" type="ORF">HCR_02470</name>
</gene>
<feature type="transmembrane region" description="Helical" evidence="1">
    <location>
        <begin position="51"/>
        <end position="71"/>
    </location>
</feature>
<keyword evidence="1" id="KW-1133">Transmembrane helix</keyword>
<keyword evidence="1" id="KW-0812">Transmembrane</keyword>
<feature type="transmembrane region" description="Helical" evidence="1">
    <location>
        <begin position="136"/>
        <end position="159"/>
    </location>
</feature>
<proteinExistence type="predicted"/>
<reference evidence="3 4" key="1">
    <citation type="submission" date="2023-03" db="EMBL/GenBank/DDBJ databases">
        <title>Description of Hydrogenimonas sp. ISO32.</title>
        <authorList>
            <person name="Mino S."/>
            <person name="Fukazawa S."/>
            <person name="Sawabe T."/>
        </authorList>
    </citation>
    <scope>NUCLEOTIDE SEQUENCE [LARGE SCALE GENOMIC DNA]</scope>
    <source>
        <strain evidence="3 4">ISO32</strain>
    </source>
</reference>
<feature type="transmembrane region" description="Helical" evidence="1">
    <location>
        <begin position="200"/>
        <end position="218"/>
    </location>
</feature>
<evidence type="ECO:0000313" key="4">
    <source>
        <dbReference type="Proteomes" id="UP001321445"/>
    </source>
</evidence>
<keyword evidence="1" id="KW-0472">Membrane</keyword>
<name>A0ABN6WRZ5_9BACT</name>
<accession>A0ABN6WRZ5</accession>
<organism evidence="3 4">
    <name type="scientific">Hydrogenimonas cancrithermarum</name>
    <dbReference type="NCBI Taxonomy" id="2993563"/>
    <lineage>
        <taxon>Bacteria</taxon>
        <taxon>Pseudomonadati</taxon>
        <taxon>Campylobacterota</taxon>
        <taxon>Epsilonproteobacteria</taxon>
        <taxon>Campylobacterales</taxon>
        <taxon>Hydrogenimonadaceae</taxon>
        <taxon>Hydrogenimonas</taxon>
    </lineage>
</organism>
<feature type="transmembrane region" description="Helical" evidence="1">
    <location>
        <begin position="165"/>
        <end position="188"/>
    </location>
</feature>
<dbReference type="Pfam" id="PF13386">
    <property type="entry name" value="DsbD_2"/>
    <property type="match status" value="1"/>
</dbReference>